<reference evidence="2" key="1">
    <citation type="submission" date="2022-03" db="EMBL/GenBank/DDBJ databases">
        <authorList>
            <person name="Alioto T."/>
            <person name="Alioto T."/>
            <person name="Gomez Garrido J."/>
        </authorList>
    </citation>
    <scope>NUCLEOTIDE SEQUENCE</scope>
</reference>
<evidence type="ECO:0000313" key="3">
    <source>
        <dbReference type="Proteomes" id="UP001295444"/>
    </source>
</evidence>
<keyword evidence="3" id="KW-1185">Reference proteome</keyword>
<feature type="domain" description="Gamma-secretase-activating protein C-terminal" evidence="1">
    <location>
        <begin position="661"/>
        <end position="766"/>
    </location>
</feature>
<organism evidence="2 3">
    <name type="scientific">Pelobates cultripes</name>
    <name type="common">Western spadefoot toad</name>
    <dbReference type="NCBI Taxonomy" id="61616"/>
    <lineage>
        <taxon>Eukaryota</taxon>
        <taxon>Metazoa</taxon>
        <taxon>Chordata</taxon>
        <taxon>Craniata</taxon>
        <taxon>Vertebrata</taxon>
        <taxon>Euteleostomi</taxon>
        <taxon>Amphibia</taxon>
        <taxon>Batrachia</taxon>
        <taxon>Anura</taxon>
        <taxon>Pelobatoidea</taxon>
        <taxon>Pelobatidae</taxon>
        <taxon>Pelobates</taxon>
    </lineage>
</organism>
<dbReference type="PANTHER" id="PTHR13630:SF1">
    <property type="entry name" value="GAMMA-SECRETASE-ACTIVATING PROTEIN"/>
    <property type="match status" value="1"/>
</dbReference>
<evidence type="ECO:0000313" key="2">
    <source>
        <dbReference type="EMBL" id="CAH2275719.1"/>
    </source>
</evidence>
<dbReference type="Proteomes" id="UP001295444">
    <property type="component" value="Chromosome 03"/>
</dbReference>
<protein>
    <recommendedName>
        <fullName evidence="1">Gamma-secretase-activating protein C-terminal domain-containing protein</fullName>
    </recommendedName>
</protein>
<evidence type="ECO:0000259" key="1">
    <source>
        <dbReference type="Pfam" id="PF14959"/>
    </source>
</evidence>
<dbReference type="EMBL" id="OW240914">
    <property type="protein sequence ID" value="CAH2275719.1"/>
    <property type="molecule type" value="Genomic_DNA"/>
</dbReference>
<dbReference type="GO" id="GO:1902004">
    <property type="term" value="P:positive regulation of amyloid-beta formation"/>
    <property type="evidence" value="ECO:0007669"/>
    <property type="project" value="TreeGrafter"/>
</dbReference>
<dbReference type="Pfam" id="PF14959">
    <property type="entry name" value="GSAP-16"/>
    <property type="match status" value="1"/>
</dbReference>
<dbReference type="GO" id="GO:0005802">
    <property type="term" value="C:trans-Golgi network"/>
    <property type="evidence" value="ECO:0007669"/>
    <property type="project" value="TreeGrafter"/>
</dbReference>
<accession>A0AAD1W0A6</accession>
<dbReference type="InterPro" id="IPR026172">
    <property type="entry name" value="GSAP_fam"/>
</dbReference>
<dbReference type="PANTHER" id="PTHR13630">
    <property type="entry name" value="GAMMA-SECRETASE-ACTIVATING PROTEIN"/>
    <property type="match status" value="1"/>
</dbReference>
<proteinExistence type="predicted"/>
<gene>
    <name evidence="2" type="ORF">PECUL_23A008518</name>
</gene>
<name>A0AAD1W0A6_PELCU</name>
<sequence>MRNVWAHDALKKFYPSAYEQEVHHTYINLHALVDWYISGTPKQPCVKESEATAPASVSDTAEQSSRTLRMVTVERNGNILYTWKGTHGLPCIGLYDPHLSQNQLLYYFEEDVHIISCSVNHEKTLLAVSYCISSEETRRLPHWSGFRYMAILVEIQPINNVKVLKVVDTSMRVQFLYPTEGCHQFPESHLLVVSDEKYIELCHISVVTEDGNNVVIANTGHFPKDRIAEEVVWAQWDAPGQRLFFIIPKRSSCVLHCVQFYPDDHFKFVFEVPLEITLSKQTLSLVNLGCDPREDRGKGRTAALNLQVFTNKTGGLCLIYVHPFPVAQEIHYQVVYLHKGYVNTFKAATTKPDTVPLNTVSFIHLDSYIAVYVPNQSLHMINTRHPELMCYNLFLTGVDAQLNGMCSDCRVQSAWSSCAIESCTGIVFSVSVNTETLLGLLSRTKLDCERLAILHFVLLHHSQLENKILEWMCDHLSVCQSFDPIQEFIIASSYRKFSVEAIHLDKLLPYTSVPFWNEEIPCVSCVTEITDMPILKIGTFKGFWETFHSELEYMKVSQRRFWHSDSRRDWKKLINEVDTREKRNAIYQRTVLENSKKVILNMGTWTNERRRAPLLREEDYHDKELMGLMMVKLKDHLSLHLLHVGKSKIEQIVVDYVSKQLDLVCLIVEVSWKRYNVDPRAFGFQGKANTSEYYIFQIMCCISEAAGKMCMPLPPGYHTLHLVLGVRCLPLENFLHCIDSGILQLTEAFVIKLFKELNDDAKNERIKRSIILRLPERISEKVHHLWDHAVSNNLIAMKYVNQLLSRFKKRENELPRQTKPAQRIGFLPLNYLIMMLSDVEDRALNNPFEEDNIDAAYLEEIALKQTAVLLGLQKS</sequence>
<dbReference type="InterPro" id="IPR028010">
    <property type="entry name" value="GSAP_C_dom"/>
</dbReference>
<dbReference type="AlphaFoldDB" id="A0AAD1W0A6"/>